<dbReference type="InterPro" id="IPR053136">
    <property type="entry name" value="UTP_pyrophosphatase-like"/>
</dbReference>
<organism evidence="2 3">
    <name type="scientific">Candidatus Merdicola faecigallinarum</name>
    <dbReference type="NCBI Taxonomy" id="2840862"/>
    <lineage>
        <taxon>Bacteria</taxon>
        <taxon>Bacillati</taxon>
        <taxon>Bacillota</taxon>
        <taxon>Clostridia</taxon>
        <taxon>Candidatus Merdicola</taxon>
    </lineage>
</organism>
<dbReference type="Proteomes" id="UP000824093">
    <property type="component" value="Unassembled WGS sequence"/>
</dbReference>
<sequence>MNLVKNKSNVITYTVNKAINNRCYISVQNGEVVVKAPWYFSQTEIQNLVEEKRKWIMEKLKEYEILQNAPKTILKILGNEYLVKIEYKSGATPALDLKNGFAIITIPNKYKKNTKEVMQLVINKMYTMLAEKEIERAMEKTRIMLGIAPEDYEIKTMVNTLGKCENGKITIHPEIVTYSREMIDYIILHEFCHLKYKTHSKKFYEMIQKYMPNYEQYGKEINNLKY</sequence>
<dbReference type="Pfam" id="PF01863">
    <property type="entry name" value="YgjP-like"/>
    <property type="match status" value="1"/>
</dbReference>
<comment type="caution">
    <text evidence="2">The sequence shown here is derived from an EMBL/GenBank/DDBJ whole genome shotgun (WGS) entry which is preliminary data.</text>
</comment>
<dbReference type="AlphaFoldDB" id="A0A9D1S9L9"/>
<dbReference type="CDD" id="cd07344">
    <property type="entry name" value="M48_yhfN_like"/>
    <property type="match status" value="1"/>
</dbReference>
<evidence type="ECO:0000313" key="3">
    <source>
        <dbReference type="Proteomes" id="UP000824093"/>
    </source>
</evidence>
<gene>
    <name evidence="2" type="ORF">IAB70_05365</name>
</gene>
<dbReference type="PANTHER" id="PTHR30399">
    <property type="entry name" value="UNCHARACTERIZED PROTEIN YGJP"/>
    <property type="match status" value="1"/>
</dbReference>
<proteinExistence type="predicted"/>
<reference evidence="2" key="1">
    <citation type="submission" date="2020-10" db="EMBL/GenBank/DDBJ databases">
        <authorList>
            <person name="Gilroy R."/>
        </authorList>
    </citation>
    <scope>NUCLEOTIDE SEQUENCE</scope>
    <source>
        <strain evidence="2">CHK195-15760</strain>
    </source>
</reference>
<evidence type="ECO:0000259" key="1">
    <source>
        <dbReference type="Pfam" id="PF01863"/>
    </source>
</evidence>
<dbReference type="PANTHER" id="PTHR30399:SF1">
    <property type="entry name" value="UTP PYROPHOSPHATASE"/>
    <property type="match status" value="1"/>
</dbReference>
<dbReference type="InterPro" id="IPR002725">
    <property type="entry name" value="YgjP-like_metallopeptidase"/>
</dbReference>
<protein>
    <submittedName>
        <fullName evidence="2">DUF45 domain-containing protein</fullName>
    </submittedName>
</protein>
<dbReference type="EMBL" id="DVNH01000041">
    <property type="protein sequence ID" value="HIU52026.1"/>
    <property type="molecule type" value="Genomic_DNA"/>
</dbReference>
<reference evidence="2" key="2">
    <citation type="journal article" date="2021" name="PeerJ">
        <title>Extensive microbial diversity within the chicken gut microbiome revealed by metagenomics and culture.</title>
        <authorList>
            <person name="Gilroy R."/>
            <person name="Ravi A."/>
            <person name="Getino M."/>
            <person name="Pursley I."/>
            <person name="Horton D.L."/>
            <person name="Alikhan N.F."/>
            <person name="Baker D."/>
            <person name="Gharbi K."/>
            <person name="Hall N."/>
            <person name="Watson M."/>
            <person name="Adriaenssens E.M."/>
            <person name="Foster-Nyarko E."/>
            <person name="Jarju S."/>
            <person name="Secka A."/>
            <person name="Antonio M."/>
            <person name="Oren A."/>
            <person name="Chaudhuri R.R."/>
            <person name="La Ragione R."/>
            <person name="Hildebrand F."/>
            <person name="Pallen M.J."/>
        </authorList>
    </citation>
    <scope>NUCLEOTIDE SEQUENCE</scope>
    <source>
        <strain evidence="2">CHK195-15760</strain>
    </source>
</reference>
<evidence type="ECO:0000313" key="2">
    <source>
        <dbReference type="EMBL" id="HIU52026.1"/>
    </source>
</evidence>
<name>A0A9D1S9L9_9FIRM</name>
<dbReference type="Gene3D" id="3.30.2010.10">
    <property type="entry name" value="Metalloproteases ('zincins'), catalytic domain"/>
    <property type="match status" value="1"/>
</dbReference>
<feature type="domain" description="YgjP-like metallopeptidase" evidence="1">
    <location>
        <begin position="22"/>
        <end position="222"/>
    </location>
</feature>
<accession>A0A9D1S9L9</accession>